<accession>A0A6J5LAB3</accession>
<protein>
    <submittedName>
        <fullName evidence="1">Uncharacterized protein</fullName>
    </submittedName>
</protein>
<reference evidence="1" key="1">
    <citation type="submission" date="2020-04" db="EMBL/GenBank/DDBJ databases">
        <authorList>
            <person name="Chiriac C."/>
            <person name="Salcher M."/>
            <person name="Ghai R."/>
            <person name="Kavagutti S V."/>
        </authorList>
    </citation>
    <scope>NUCLEOTIDE SEQUENCE</scope>
</reference>
<gene>
    <name evidence="1" type="ORF">UFOVP117_135</name>
</gene>
<sequence length="74" mass="8869">MTILENLKEVLPSWAVVTQKELPYKMEYEIRLQPTLDEDEHFALTPKLKEACQGKFMERYTVDIGEHFYIYTKK</sequence>
<organism evidence="1">
    <name type="scientific">uncultured Caudovirales phage</name>
    <dbReference type="NCBI Taxonomy" id="2100421"/>
    <lineage>
        <taxon>Viruses</taxon>
        <taxon>Duplodnaviria</taxon>
        <taxon>Heunggongvirae</taxon>
        <taxon>Uroviricota</taxon>
        <taxon>Caudoviricetes</taxon>
        <taxon>Peduoviridae</taxon>
        <taxon>Maltschvirus</taxon>
        <taxon>Maltschvirus maltsch</taxon>
    </lineage>
</organism>
<evidence type="ECO:0000313" key="1">
    <source>
        <dbReference type="EMBL" id="CAB4129860.1"/>
    </source>
</evidence>
<proteinExistence type="predicted"/>
<dbReference type="EMBL" id="LR796235">
    <property type="protein sequence ID" value="CAB4129860.1"/>
    <property type="molecule type" value="Genomic_DNA"/>
</dbReference>
<name>A0A6J5LAB3_9CAUD</name>